<evidence type="ECO:0000256" key="1">
    <source>
        <dbReference type="ARBA" id="ARBA00006964"/>
    </source>
</evidence>
<feature type="binding site" evidence="3">
    <location>
        <position position="220"/>
    </location>
    <ligand>
        <name>a divalent metal cation</name>
        <dbReference type="ChEBI" id="CHEBI:60240"/>
        <label>1</label>
    </ligand>
</feature>
<feature type="binding site" evidence="3">
    <location>
        <position position="63"/>
    </location>
    <ligand>
        <name>a divalent metal cation</name>
        <dbReference type="ChEBI" id="CHEBI:60240"/>
        <label>1</label>
    </ligand>
</feature>
<evidence type="ECO:0000256" key="3">
    <source>
        <dbReference type="PIRSR" id="PIRSR602678-1"/>
    </source>
</evidence>
<evidence type="ECO:0000313" key="5">
    <source>
        <dbReference type="RefSeq" id="WP_028312455.1"/>
    </source>
</evidence>
<proteinExistence type="inferred from homology"/>
<keyword evidence="4" id="KW-1185">Reference proteome</keyword>
<dbReference type="NCBIfam" id="TIGR00486">
    <property type="entry name" value="YbgI_SA1388"/>
    <property type="match status" value="1"/>
</dbReference>
<dbReference type="PANTHER" id="PTHR13799">
    <property type="entry name" value="NGG1 INTERACTING FACTOR 3"/>
    <property type="match status" value="1"/>
</dbReference>
<dbReference type="PANTHER" id="PTHR13799:SF14">
    <property type="entry name" value="GTP CYCLOHYDROLASE 1 TYPE 2 HOMOLOG"/>
    <property type="match status" value="1"/>
</dbReference>
<keyword evidence="2 3" id="KW-0479">Metal-binding</keyword>
<accession>A0A8B6X622</accession>
<dbReference type="InterPro" id="IPR002678">
    <property type="entry name" value="DUF34/NIF3"/>
</dbReference>
<reference evidence="5" key="2">
    <citation type="journal article" date="2006" name="BMC Struct. Biol.">
        <title>Structure of a conserved hypothetical protein SA1388 from S. aureus reveals a capped hexameric toroid with two PII domain lids and a dinuclear metal center.</title>
        <authorList>
            <person name="Saikatendu K.S."/>
            <person name="Zhang X."/>
            <person name="Kinch L."/>
            <person name="Leybourne M."/>
            <person name="Grishin N.V."/>
            <person name="Zhang H."/>
        </authorList>
    </citation>
    <scope>NUCLEOTIDE SEQUENCE</scope>
</reference>
<evidence type="ECO:0000256" key="2">
    <source>
        <dbReference type="ARBA" id="ARBA00022723"/>
    </source>
</evidence>
<dbReference type="GO" id="GO:0005737">
    <property type="term" value="C:cytoplasm"/>
    <property type="evidence" value="ECO:0007669"/>
    <property type="project" value="TreeGrafter"/>
</dbReference>
<dbReference type="InterPro" id="IPR036069">
    <property type="entry name" value="DUF34/NIF3_sf"/>
</dbReference>
<dbReference type="Pfam" id="PF01784">
    <property type="entry name" value="DUF34_NIF3"/>
    <property type="match status" value="1"/>
</dbReference>
<feature type="binding site" evidence="3">
    <location>
        <position position="101"/>
    </location>
    <ligand>
        <name>a divalent metal cation</name>
        <dbReference type="ChEBI" id="CHEBI:60240"/>
        <label>1</label>
    </ligand>
</feature>
<comment type="similarity">
    <text evidence="1">Belongs to the GTP cyclohydrolase I type 2/NIF3 family.</text>
</comment>
<protein>
    <submittedName>
        <fullName evidence="5">Nif3-like dinuclear metal center hexameric protein</fullName>
    </submittedName>
</protein>
<dbReference type="RefSeq" id="WP_028312455.1">
    <property type="nucleotide sequence ID" value="NZ_AXWS01000019.1"/>
</dbReference>
<dbReference type="Proteomes" id="UP000675920">
    <property type="component" value="Unplaced"/>
</dbReference>
<sequence length="248" mass="26704">MGRDELARHLDQLLDCGRFKDYCPNGLQVQGRDRIRRVVSGVTASLTLLESAIAAGADAVLVHHGYFWRNESPRIVGRMHARLRALLAHDINLFAYHLPLDAHASLGNNARLGAVLGLGIDGNAGEPGMLPWSEPAQALSVTELTTRIELALKRTPTVVGNTARRLRRIGWCTGGGQGFIDVAIDAGCDAFLSGEISEPTAHIAAEAGIAYFACGHHATERYGVQALGEYLATELGIEHRFIDIPNPA</sequence>
<feature type="binding site" evidence="3">
    <location>
        <position position="216"/>
    </location>
    <ligand>
        <name>a divalent metal cation</name>
        <dbReference type="ChEBI" id="CHEBI:60240"/>
        <label>1</label>
    </ligand>
</feature>
<dbReference type="GO" id="GO:0046872">
    <property type="term" value="F:metal ion binding"/>
    <property type="evidence" value="ECO:0007669"/>
    <property type="project" value="UniProtKB-KW"/>
</dbReference>
<feature type="binding site" evidence="3">
    <location>
        <position position="64"/>
    </location>
    <ligand>
        <name>a divalent metal cation</name>
        <dbReference type="ChEBI" id="CHEBI:60240"/>
        <label>2</label>
    </ligand>
</feature>
<dbReference type="Gene3D" id="3.40.1390.30">
    <property type="entry name" value="NIF3 (NGG1p interacting factor 3)-like"/>
    <property type="match status" value="2"/>
</dbReference>
<reference evidence="5" key="4">
    <citation type="journal article" date="2014" name="Biomed. Res. Int.">
        <title>Crystal structure of a conserved hypothetical protein MJ0927 from Methanocaldococcus jannaschii reveals a novel quaternary assembly in the Nif3 family.</title>
        <authorList>
            <person name="Chen S.C."/>
            <person name="Huang C.H."/>
            <person name="Yang C.S."/>
            <person name="Kuan S.M."/>
            <person name="Lin C.T."/>
            <person name="Chou S.H."/>
            <person name="Chen Y."/>
        </authorList>
    </citation>
    <scope>NUCLEOTIDE SEQUENCE</scope>
</reference>
<dbReference type="AlphaFoldDB" id="A0A8B6X622"/>
<dbReference type="SUPFAM" id="SSF102705">
    <property type="entry name" value="NIF3 (NGG1p interacting factor 3)-like"/>
    <property type="match status" value="1"/>
</dbReference>
<name>A0A8B6X622_9BURK</name>
<reference evidence="5" key="3">
    <citation type="journal article" date="2013" name="PLoS ONE">
        <title>Biochemical characterization of hypothetical proteins from Helicobacter pylori.</title>
        <authorList>
            <person name="Choi H.P."/>
            <person name="Juarez S."/>
            <person name="Ciordia S."/>
            <person name="Fernandez M."/>
            <person name="Bargiela R."/>
            <person name="Albar J.P."/>
            <person name="Mazumdar V."/>
            <person name="Anton B.P."/>
            <person name="Kasif S."/>
            <person name="Ferrer M."/>
            <person name="Steffen M."/>
        </authorList>
    </citation>
    <scope>NUCLEOTIDE SEQUENCE</scope>
</reference>
<organism evidence="4 5">
    <name type="scientific">Derxia gummosa DSM 723</name>
    <dbReference type="NCBI Taxonomy" id="1121388"/>
    <lineage>
        <taxon>Bacteria</taxon>
        <taxon>Pseudomonadati</taxon>
        <taxon>Pseudomonadota</taxon>
        <taxon>Betaproteobacteria</taxon>
        <taxon>Burkholderiales</taxon>
        <taxon>Alcaligenaceae</taxon>
        <taxon>Derxia</taxon>
    </lineage>
</organism>
<reference evidence="5" key="5">
    <citation type="journal article" date="2018" name="Biochemistry (Mosc.)">
        <title>Possible Role of Escherichia coli Protein YbgI.</title>
        <authorList>
            <person name="Sergeeva O.V."/>
            <person name="Bredikhin D.O."/>
            <person name="Nesterchuk M.V."/>
            <person name="Serebryakova M.V."/>
            <person name="Sergiev P.V."/>
            <person name="Dontsova O.A."/>
        </authorList>
    </citation>
    <scope>NUCLEOTIDE SEQUENCE</scope>
</reference>
<reference evidence="5" key="1">
    <citation type="journal article" date="2003" name="BMC Struct. Biol.">
        <title>Crystal structure of Escherichia coli protein ybgI, a toroidal structure with a dinuclear metal site.</title>
        <authorList>
            <person name="Ladner J.E."/>
            <person name="Obmolova G."/>
            <person name="Teplyakov A."/>
            <person name="Howard A.J."/>
            <person name="Khil P.P."/>
            <person name="Camerini-Otero R.D."/>
            <person name="Gilliland G.L."/>
        </authorList>
    </citation>
    <scope>NUCLEOTIDE SEQUENCE</scope>
</reference>
<reference evidence="5" key="6">
    <citation type="submission" date="2025-08" db="UniProtKB">
        <authorList>
            <consortium name="RefSeq"/>
        </authorList>
    </citation>
    <scope>IDENTIFICATION</scope>
</reference>
<evidence type="ECO:0000313" key="4">
    <source>
        <dbReference type="Proteomes" id="UP000675920"/>
    </source>
</evidence>
<dbReference type="OrthoDB" id="9800881at2"/>